<accession>A0A427YB87</accession>
<proteinExistence type="inferred from homology"/>
<dbReference type="Proteomes" id="UP000279236">
    <property type="component" value="Unassembled WGS sequence"/>
</dbReference>
<sequence length="1267" mass="136438">MLWKFSFASGSTLDTLLSRETPPTVEELLDEQDILAECKAQNNKLVTYLSREESVKSLLSWITSGLDELDAQAVTAEEEAYARALVSPDAYPPYGASAAPTPPPEKVDDDVEVPGLGIGLGEGLGGPEESASCDAQRQRYPQVATEILTSELWTIPETVMNHKETLLRPFWDTVLPPVDPKREHSTHVRTERERALLQFWTDADEERERKSEVIRGMWMRVNASLLQKRTTEMVRFIQAMPNVIERMMAKIESPAVQDMLARIIQTEESVSDVMSWLESQQLIPRLLALLSPDYPPSTHAIAADLLKGIISVSAPNSSFNPQGGNAMDQQAGGGSGHKDNRLVRQLTNRRSITTLVGYMLDAAKLTDRDWKGISTEGAGTHRSDPFVIHPLPSVASATSSLCYVCNVIVEVIRRNNSDLAEPYLFNTMRNRLMAIQSDTMRGVDVAPDEDVPDSDGEASRKKMEEVLPELTDRLAIVHLGNLVAAISERFGELNKLLTEPRSQDRVCSALTPAPLTMERFRVIELYAELLHSSNMATLNRVPGTGPEYSDSGALAGGLDGLDRLGQALQAGEAGEESPDKDLPEIQVADARQLPVSSGSTDYSLESDDVPLSDDEDTPSPTSPQAQPVTAMATTSTPALEVTVPPPPSLEDAERLRDVMCIESGEPTAPSDTTSHVAVAATTAAPSVADDDIETAAKPASSDEALSTGECLKQQLIKFSVLPTLLDLFFEHANNNFLHHLVYDILQQILNGNLGRGYNRELIIDLFSKAELVDRVLAAQKLNDTFVASVPRKPRLSYMGHISLIAEELVKFFTRCPADLKELIKGSYPEESWAAFVNGSLSETRARDSQPLAGGKPLPGLGSGMTSTSERSDSESDDDDDSPAATIGEPLSRTTAKQADSYRDADNDDDAGMEQFWRPSNVRSGAMDSSDDDDDDADWLRPAASRERTGEEDDFGAFQSTASRGDDFDDDDAWGAFTSVSTGDSGENPFGDAFAPSSSSVTVDSFRSAEPLTPRDWAEAFDREFESSEPQPWAEDAEELPAIVVPEGDDSDQADVVGTPTSSWSFPGDESDDLGEDLPPTSADMDAVATRAAALTLESTTATTTTTATATAASSAASGRRRANSISQRGLSPASPALTPDEERDEILAHASSAAHPLGLGVSADTHISHGMLERTMPDGEVVRVPEDDVARGIDEAMVRRVDEDGVTPAQAAAEVESLGAGSEPEVVEASEASDVVETLTATVTTATTVEVGKASDDVAAEIKAATE</sequence>
<keyword evidence="2" id="KW-0131">Cell cycle</keyword>
<feature type="region of interest" description="Disordered" evidence="3">
    <location>
        <begin position="590"/>
        <end position="650"/>
    </location>
</feature>
<protein>
    <recommendedName>
        <fullName evidence="6">Extragenic suppressor of kinetochore protein 1</fullName>
    </recommendedName>
</protein>
<comment type="caution">
    <text evidence="4">The sequence shown here is derived from an EMBL/GenBank/DDBJ whole genome shotgun (WGS) entry which is preliminary data.</text>
</comment>
<dbReference type="STRING" id="105984.A0A427YB87"/>
<feature type="compositionally biased region" description="Acidic residues" evidence="3">
    <location>
        <begin position="604"/>
        <end position="617"/>
    </location>
</feature>
<dbReference type="AlphaFoldDB" id="A0A427YB87"/>
<evidence type="ECO:0000313" key="4">
    <source>
        <dbReference type="EMBL" id="RSH88362.1"/>
    </source>
</evidence>
<name>A0A427YB87_9TREE</name>
<dbReference type="PANTHER" id="PTHR12634">
    <property type="entry name" value="SIT4 YEAST -ASSOCIATING PROTEIN-RELATED"/>
    <property type="match status" value="1"/>
</dbReference>
<dbReference type="GO" id="GO:0005829">
    <property type="term" value="C:cytosol"/>
    <property type="evidence" value="ECO:0007669"/>
    <property type="project" value="TreeGrafter"/>
</dbReference>
<dbReference type="GO" id="GO:0005634">
    <property type="term" value="C:nucleus"/>
    <property type="evidence" value="ECO:0007669"/>
    <property type="project" value="TreeGrafter"/>
</dbReference>
<dbReference type="Pfam" id="PF04499">
    <property type="entry name" value="SAPS"/>
    <property type="match status" value="1"/>
</dbReference>
<dbReference type="EMBL" id="RSCE01000001">
    <property type="protein sequence ID" value="RSH88362.1"/>
    <property type="molecule type" value="Genomic_DNA"/>
</dbReference>
<feature type="region of interest" description="Disordered" evidence="3">
    <location>
        <begin position="1096"/>
        <end position="1161"/>
    </location>
</feature>
<gene>
    <name evidence="4" type="ORF">EHS24_000901</name>
</gene>
<comment type="similarity">
    <text evidence="1">Belongs to the SAPS family.</text>
</comment>
<feature type="compositionally biased region" description="Low complexity" evidence="3">
    <location>
        <begin position="996"/>
        <end position="1007"/>
    </location>
</feature>
<feature type="compositionally biased region" description="Polar residues" evidence="3">
    <location>
        <begin position="594"/>
        <end position="603"/>
    </location>
</feature>
<feature type="compositionally biased region" description="Polar residues" evidence="3">
    <location>
        <begin position="618"/>
        <end position="637"/>
    </location>
</feature>
<dbReference type="OrthoDB" id="10259133at2759"/>
<feature type="compositionally biased region" description="Basic and acidic residues" evidence="3">
    <location>
        <begin position="1015"/>
        <end position="1025"/>
    </location>
</feature>
<organism evidence="4 5">
    <name type="scientific">Apiotrichum porosum</name>
    <dbReference type="NCBI Taxonomy" id="105984"/>
    <lineage>
        <taxon>Eukaryota</taxon>
        <taxon>Fungi</taxon>
        <taxon>Dikarya</taxon>
        <taxon>Basidiomycota</taxon>
        <taxon>Agaricomycotina</taxon>
        <taxon>Tremellomycetes</taxon>
        <taxon>Trichosporonales</taxon>
        <taxon>Trichosporonaceae</taxon>
        <taxon>Apiotrichum</taxon>
    </lineage>
</organism>
<feature type="compositionally biased region" description="Low complexity" evidence="3">
    <location>
        <begin position="1096"/>
        <end position="1117"/>
    </location>
</feature>
<feature type="region of interest" description="Disordered" evidence="3">
    <location>
        <begin position="319"/>
        <end position="340"/>
    </location>
</feature>
<evidence type="ECO:0008006" key="6">
    <source>
        <dbReference type="Google" id="ProtNLM"/>
    </source>
</evidence>
<feature type="region of interest" description="Disordered" evidence="3">
    <location>
        <begin position="844"/>
        <end position="1082"/>
    </location>
</feature>
<dbReference type="GeneID" id="39585444"/>
<dbReference type="InterPro" id="IPR007587">
    <property type="entry name" value="SAPS"/>
</dbReference>
<dbReference type="PANTHER" id="PTHR12634:SF8">
    <property type="entry name" value="FIERY MOUNTAIN, ISOFORM D"/>
    <property type="match status" value="1"/>
</dbReference>
<evidence type="ECO:0000256" key="1">
    <source>
        <dbReference type="ARBA" id="ARBA00006180"/>
    </source>
</evidence>
<evidence type="ECO:0000256" key="3">
    <source>
        <dbReference type="SAM" id="MobiDB-lite"/>
    </source>
</evidence>
<keyword evidence="5" id="KW-1185">Reference proteome</keyword>
<feature type="compositionally biased region" description="Low complexity" evidence="3">
    <location>
        <begin position="850"/>
        <end position="868"/>
    </location>
</feature>
<dbReference type="GO" id="GO:0019888">
    <property type="term" value="F:protein phosphatase regulator activity"/>
    <property type="evidence" value="ECO:0007669"/>
    <property type="project" value="TreeGrafter"/>
</dbReference>
<dbReference type="RefSeq" id="XP_028480570.1">
    <property type="nucleotide sequence ID" value="XM_028616713.1"/>
</dbReference>
<dbReference type="GO" id="GO:0019903">
    <property type="term" value="F:protein phosphatase binding"/>
    <property type="evidence" value="ECO:0007669"/>
    <property type="project" value="InterPro"/>
</dbReference>
<evidence type="ECO:0000313" key="5">
    <source>
        <dbReference type="Proteomes" id="UP000279236"/>
    </source>
</evidence>
<evidence type="ECO:0000256" key="2">
    <source>
        <dbReference type="ARBA" id="ARBA00023306"/>
    </source>
</evidence>
<reference evidence="4 5" key="1">
    <citation type="submission" date="2018-11" db="EMBL/GenBank/DDBJ databases">
        <title>Genome sequence of Apiotrichum porosum DSM 27194.</title>
        <authorList>
            <person name="Aliyu H."/>
            <person name="Gorte O."/>
            <person name="Ochsenreither K."/>
        </authorList>
    </citation>
    <scope>NUCLEOTIDE SEQUENCE [LARGE SCALE GENOMIC DNA]</scope>
    <source>
        <strain evidence="4 5">DSM 27194</strain>
    </source>
</reference>